<reference evidence="10" key="1">
    <citation type="journal article" date="2019" name="Int. J. Syst. Evol. Microbiol.">
        <title>The Global Catalogue of Microorganisms (GCM) 10K type strain sequencing project: providing services to taxonomists for standard genome sequencing and annotation.</title>
        <authorList>
            <consortium name="The Broad Institute Genomics Platform"/>
            <consortium name="The Broad Institute Genome Sequencing Center for Infectious Disease"/>
            <person name="Wu L."/>
            <person name="Ma J."/>
        </authorList>
    </citation>
    <scope>NUCLEOTIDE SEQUENCE [LARGE SCALE GENOMIC DNA]</scope>
    <source>
        <strain evidence="10">CCUG 57942</strain>
    </source>
</reference>
<feature type="transmembrane region" description="Helical" evidence="7">
    <location>
        <begin position="435"/>
        <end position="454"/>
    </location>
</feature>
<keyword evidence="5 7" id="KW-1133">Transmembrane helix</keyword>
<dbReference type="SUPFAM" id="SSF161098">
    <property type="entry name" value="MetI-like"/>
    <property type="match status" value="2"/>
</dbReference>
<organism evidence="9 10">
    <name type="scientific">Rubritalea tangerina</name>
    <dbReference type="NCBI Taxonomy" id="430798"/>
    <lineage>
        <taxon>Bacteria</taxon>
        <taxon>Pseudomonadati</taxon>
        <taxon>Verrucomicrobiota</taxon>
        <taxon>Verrucomicrobiia</taxon>
        <taxon>Verrucomicrobiales</taxon>
        <taxon>Rubritaleaceae</taxon>
        <taxon>Rubritalea</taxon>
    </lineage>
</organism>
<feature type="domain" description="ABC transmembrane type-1" evidence="8">
    <location>
        <begin position="84"/>
        <end position="284"/>
    </location>
</feature>
<dbReference type="InterPro" id="IPR000515">
    <property type="entry name" value="MetI-like"/>
</dbReference>
<dbReference type="PANTHER" id="PTHR30043">
    <property type="entry name" value="PHOSPHONATES TRANSPORT SYSTEM PERMEASE PROTEIN"/>
    <property type="match status" value="1"/>
</dbReference>
<evidence type="ECO:0000256" key="6">
    <source>
        <dbReference type="ARBA" id="ARBA00023136"/>
    </source>
</evidence>
<keyword evidence="4 7" id="KW-0812">Transmembrane</keyword>
<evidence type="ECO:0000256" key="5">
    <source>
        <dbReference type="ARBA" id="ARBA00022989"/>
    </source>
</evidence>
<sequence>MAKPPLANAPLLSWRRFSLLSALVLFVYCVHRLGLDFVQLPPSADPLEAAKIFFSAALEPALTDQNPSLPEGSDPFIQRIFEGILTTLRYAFIAMSMAVPLGLVLGFFSSKAWWPLKRQSSASHSTPLYRGFLSLVRLCVRFLITFMRSIHELIWVLLFLAFLGDSPFTACVALALPFTGTLAKVFSEIIDEASDANSKHILLAGGSNLQAFFCARLPQALPDIVTYTMYRLECAIRSSAVLGFIGIETIGLSIHQSYENTYYNEVWTELYLLIGTIVIFDILGSHVRKRIHHAPLSKLSPANYTLNELRRTRPRWLSLPIVFGALLIGVITAWSCGEPLDQYHSHLSRLERTQKFLKQLVPEPVRDSGQWSDASPWLHELWQNSGSSALSNTLIMATAALLLAAIMGYSLVPWASRNIANIASFGIPPVRKNKVMTFAWSLLGIVMRSIFLVSRSLPEYILAFLLIGILGAHAWPLIFALAIHNFGILGRLWSEVSENHDEKPAQQMVVRGASRLQAYLFGILPTGFNRQLLFIFYRWETCVRESTILGMLSLSSLGYYISQEAAFLRYDSMLFFILLGTIVIFLSDVISVILRAKLKSS</sequence>
<proteinExistence type="inferred from homology"/>
<evidence type="ECO:0000256" key="1">
    <source>
        <dbReference type="ARBA" id="ARBA00004651"/>
    </source>
</evidence>
<dbReference type="Pfam" id="PF00528">
    <property type="entry name" value="BPD_transp_1"/>
    <property type="match status" value="2"/>
</dbReference>
<evidence type="ECO:0000256" key="4">
    <source>
        <dbReference type="ARBA" id="ARBA00022692"/>
    </source>
</evidence>
<dbReference type="PANTHER" id="PTHR30043:SF1">
    <property type="entry name" value="ABC TRANSPORT SYSTEM PERMEASE PROTEIN P69"/>
    <property type="match status" value="1"/>
</dbReference>
<comment type="caution">
    <text evidence="9">The sequence shown here is derived from an EMBL/GenBank/DDBJ whole genome shotgun (WGS) entry which is preliminary data.</text>
</comment>
<feature type="transmembrane region" description="Helical" evidence="7">
    <location>
        <begin position="316"/>
        <end position="335"/>
    </location>
</feature>
<feature type="transmembrane region" description="Helical" evidence="7">
    <location>
        <begin position="460"/>
        <end position="483"/>
    </location>
</feature>
<evidence type="ECO:0000256" key="7">
    <source>
        <dbReference type="RuleBase" id="RU363032"/>
    </source>
</evidence>
<evidence type="ECO:0000256" key="2">
    <source>
        <dbReference type="ARBA" id="ARBA00022448"/>
    </source>
</evidence>
<comment type="subcellular location">
    <subcellularLocation>
        <location evidence="1 7">Cell membrane</location>
        <topology evidence="1 7">Multi-pass membrane protein</topology>
    </subcellularLocation>
</comment>
<feature type="transmembrane region" description="Helical" evidence="7">
    <location>
        <begin position="88"/>
        <end position="108"/>
    </location>
</feature>
<dbReference type="Proteomes" id="UP001597389">
    <property type="component" value="Unassembled WGS sequence"/>
</dbReference>
<feature type="transmembrane region" description="Helical" evidence="7">
    <location>
        <begin position="394"/>
        <end position="414"/>
    </location>
</feature>
<evidence type="ECO:0000313" key="10">
    <source>
        <dbReference type="Proteomes" id="UP001597389"/>
    </source>
</evidence>
<dbReference type="InterPro" id="IPR035906">
    <property type="entry name" value="MetI-like_sf"/>
</dbReference>
<feature type="transmembrane region" description="Helical" evidence="7">
    <location>
        <begin position="573"/>
        <end position="594"/>
    </location>
</feature>
<protein>
    <submittedName>
        <fullName evidence="9">PhnE/PtxC family ABC transporter permease</fullName>
    </submittedName>
</protein>
<dbReference type="Gene3D" id="1.10.3720.10">
    <property type="entry name" value="MetI-like"/>
    <property type="match status" value="2"/>
</dbReference>
<feature type="transmembrane region" description="Helical" evidence="7">
    <location>
        <begin position="153"/>
        <end position="176"/>
    </location>
</feature>
<keyword evidence="2 7" id="KW-0813">Transport</keyword>
<evidence type="ECO:0000259" key="8">
    <source>
        <dbReference type="PROSITE" id="PS50928"/>
    </source>
</evidence>
<keyword evidence="10" id="KW-1185">Reference proteome</keyword>
<dbReference type="EMBL" id="JBHUJB010000079">
    <property type="protein sequence ID" value="MFD2160406.1"/>
    <property type="molecule type" value="Genomic_DNA"/>
</dbReference>
<feature type="transmembrane region" description="Helical" evidence="7">
    <location>
        <begin position="542"/>
        <end position="561"/>
    </location>
</feature>
<dbReference type="CDD" id="cd06261">
    <property type="entry name" value="TM_PBP2"/>
    <property type="match status" value="1"/>
</dbReference>
<keyword evidence="6 7" id="KW-0472">Membrane</keyword>
<gene>
    <name evidence="9" type="ORF">ACFSW8_15995</name>
</gene>
<comment type="similarity">
    <text evidence="7">Belongs to the binding-protein-dependent transport system permease family.</text>
</comment>
<evidence type="ECO:0000313" key="9">
    <source>
        <dbReference type="EMBL" id="MFD2160406.1"/>
    </source>
</evidence>
<dbReference type="PROSITE" id="PS50928">
    <property type="entry name" value="ABC_TM1"/>
    <property type="match status" value="2"/>
</dbReference>
<feature type="transmembrane region" description="Helical" evidence="7">
    <location>
        <begin position="270"/>
        <end position="287"/>
    </location>
</feature>
<accession>A0ABW4ZEF8</accession>
<dbReference type="RefSeq" id="WP_377090728.1">
    <property type="nucleotide sequence ID" value="NZ_JBHSJL010000014.1"/>
</dbReference>
<evidence type="ECO:0000256" key="3">
    <source>
        <dbReference type="ARBA" id="ARBA00022475"/>
    </source>
</evidence>
<name>A0ABW4ZEF8_9BACT</name>
<feature type="domain" description="ABC transmembrane type-1" evidence="8">
    <location>
        <begin position="390"/>
        <end position="594"/>
    </location>
</feature>
<keyword evidence="3" id="KW-1003">Cell membrane</keyword>